<dbReference type="PANTHER" id="PTHR11062:SF267">
    <property type="entry name" value="EXOSTOSIN FAMILY PROTEIN"/>
    <property type="match status" value="1"/>
</dbReference>
<sequence>MNSLWFIPFLFLLIIAFFTYNQNDIHDVRFSTIHLSAVKENLKTPETTTASHILTLKRELSSLAATSNHIKEKKKNSSIERIEADLAEARAAIRKAIQMKNFTSDKKEIYVPTGSVYKNSYAFHQSHIEMVKRFKIWSYKEGEAPLFHDGPMLSIYSIEGHVMSEIESSSFTAQHPDEAHAFMLPISVANIIQYVYNPLTTYSRDELMRVVVDYTNIIATRYPYWNRSTGADHFLSSCHDWAPDISKEESGKELFKNMIRALCNANTSEEFNPEKDISIPEMHIKHYELPSPPNNPHKRTQLAFFAGGSHGRIREILLGHWKDKDQEILVHEYLPEGVNYDALMENTMFCLCPSGYEVASPRLVESITKGCIPVIISDYYYLPFSDVLDWSNFSLHIPSQRIPEIKTILKSVPYEKYLELHKGVMKVQRHFVLNRPAKQFDVIHMILHSLWLRRLNIRIPTID</sequence>
<comment type="similarity">
    <text evidence="2">Belongs to the glycosyltransferase 47 family.</text>
</comment>
<dbReference type="EMBL" id="WOCE01000013">
    <property type="protein sequence ID" value="KAE9601787.1"/>
    <property type="molecule type" value="Genomic_DNA"/>
</dbReference>
<keyword evidence="3" id="KW-0328">Glycosyltransferase</keyword>
<dbReference type="AlphaFoldDB" id="A0A6A4PJV5"/>
<keyword evidence="4" id="KW-0735">Signal-anchor</keyword>
<keyword evidence="8" id="KW-1185">Reference proteome</keyword>
<dbReference type="PANTHER" id="PTHR11062">
    <property type="entry name" value="EXOSTOSIN HEPARAN SULFATE GLYCOSYLTRANSFERASE -RELATED"/>
    <property type="match status" value="1"/>
</dbReference>
<keyword evidence="4" id="KW-0812">Transmembrane</keyword>
<dbReference type="OrthoDB" id="1924787at2759"/>
<evidence type="ECO:0000256" key="4">
    <source>
        <dbReference type="ARBA" id="ARBA00022968"/>
    </source>
</evidence>
<dbReference type="GO" id="GO:0016757">
    <property type="term" value="F:glycosyltransferase activity"/>
    <property type="evidence" value="ECO:0007669"/>
    <property type="project" value="UniProtKB-KW"/>
</dbReference>
<evidence type="ECO:0000256" key="5">
    <source>
        <dbReference type="ARBA" id="ARBA00023034"/>
    </source>
</evidence>
<protein>
    <submittedName>
        <fullName evidence="7">Putative xylogalacturonan beta-1,3-xylosyltransferase</fullName>
    </submittedName>
</protein>
<dbReference type="Pfam" id="PF03016">
    <property type="entry name" value="Exostosin_GT47"/>
    <property type="match status" value="1"/>
</dbReference>
<evidence type="ECO:0000256" key="1">
    <source>
        <dbReference type="ARBA" id="ARBA00004323"/>
    </source>
</evidence>
<name>A0A6A4PJV5_LUPAL</name>
<dbReference type="GO" id="GO:0000139">
    <property type="term" value="C:Golgi membrane"/>
    <property type="evidence" value="ECO:0007669"/>
    <property type="project" value="UniProtKB-SubCell"/>
</dbReference>
<evidence type="ECO:0000256" key="2">
    <source>
        <dbReference type="ARBA" id="ARBA00010271"/>
    </source>
</evidence>
<dbReference type="InterPro" id="IPR004263">
    <property type="entry name" value="Exostosin"/>
</dbReference>
<comment type="caution">
    <text evidence="7">The sequence shown here is derived from an EMBL/GenBank/DDBJ whole genome shotgun (WGS) entry which is preliminary data.</text>
</comment>
<keyword evidence="5" id="KW-0333">Golgi apparatus</keyword>
<comment type="subcellular location">
    <subcellularLocation>
        <location evidence="1">Golgi apparatus membrane</location>
        <topology evidence="1">Single-pass type II membrane protein</topology>
    </subcellularLocation>
</comment>
<proteinExistence type="inferred from homology"/>
<evidence type="ECO:0000259" key="6">
    <source>
        <dbReference type="Pfam" id="PF03016"/>
    </source>
</evidence>
<evidence type="ECO:0000313" key="8">
    <source>
        <dbReference type="Proteomes" id="UP000447434"/>
    </source>
</evidence>
<organism evidence="7 8">
    <name type="scientific">Lupinus albus</name>
    <name type="common">White lupine</name>
    <name type="synonym">Lupinus termis</name>
    <dbReference type="NCBI Taxonomy" id="3870"/>
    <lineage>
        <taxon>Eukaryota</taxon>
        <taxon>Viridiplantae</taxon>
        <taxon>Streptophyta</taxon>
        <taxon>Embryophyta</taxon>
        <taxon>Tracheophyta</taxon>
        <taxon>Spermatophyta</taxon>
        <taxon>Magnoliopsida</taxon>
        <taxon>eudicotyledons</taxon>
        <taxon>Gunneridae</taxon>
        <taxon>Pentapetalae</taxon>
        <taxon>rosids</taxon>
        <taxon>fabids</taxon>
        <taxon>Fabales</taxon>
        <taxon>Fabaceae</taxon>
        <taxon>Papilionoideae</taxon>
        <taxon>50 kb inversion clade</taxon>
        <taxon>genistoids sensu lato</taxon>
        <taxon>core genistoids</taxon>
        <taxon>Genisteae</taxon>
        <taxon>Lupinus</taxon>
    </lineage>
</organism>
<evidence type="ECO:0000256" key="3">
    <source>
        <dbReference type="ARBA" id="ARBA00022676"/>
    </source>
</evidence>
<accession>A0A6A4PJV5</accession>
<dbReference type="Proteomes" id="UP000447434">
    <property type="component" value="Chromosome 13"/>
</dbReference>
<gene>
    <name evidence="7" type="ORF">Lalb_Chr13g0301511</name>
</gene>
<reference evidence="8" key="1">
    <citation type="journal article" date="2020" name="Nat. Commun.">
        <title>Genome sequence of the cluster root forming white lupin.</title>
        <authorList>
            <person name="Hufnagel B."/>
            <person name="Marques A."/>
            <person name="Soriano A."/>
            <person name="Marques L."/>
            <person name="Divol F."/>
            <person name="Doumas P."/>
            <person name="Sallet E."/>
            <person name="Mancinotti D."/>
            <person name="Carrere S."/>
            <person name="Marande W."/>
            <person name="Arribat S."/>
            <person name="Keller J."/>
            <person name="Huneau C."/>
            <person name="Blein T."/>
            <person name="Aime D."/>
            <person name="Laguerre M."/>
            <person name="Taylor J."/>
            <person name="Schubert V."/>
            <person name="Nelson M."/>
            <person name="Geu-Flores F."/>
            <person name="Crespi M."/>
            <person name="Gallardo-Guerrero K."/>
            <person name="Delaux P.-M."/>
            <person name="Salse J."/>
            <person name="Berges H."/>
            <person name="Guyot R."/>
            <person name="Gouzy J."/>
            <person name="Peret B."/>
        </authorList>
    </citation>
    <scope>NUCLEOTIDE SEQUENCE [LARGE SCALE GENOMIC DNA]</scope>
    <source>
        <strain evidence="8">cv. Amiga</strain>
    </source>
</reference>
<feature type="domain" description="Exostosin GT47" evidence="6">
    <location>
        <begin position="128"/>
        <end position="412"/>
    </location>
</feature>
<keyword evidence="7" id="KW-0808">Transferase</keyword>
<evidence type="ECO:0000313" key="7">
    <source>
        <dbReference type="EMBL" id="KAE9601787.1"/>
    </source>
</evidence>
<dbReference type="InterPro" id="IPR040911">
    <property type="entry name" value="Exostosin_GT47"/>
</dbReference>